<gene>
    <name evidence="3" type="ORF">F2P56_007306</name>
</gene>
<evidence type="ECO:0000259" key="2">
    <source>
        <dbReference type="PROSITE" id="PS50158"/>
    </source>
</evidence>
<keyword evidence="1" id="KW-0862">Zinc</keyword>
<dbReference type="InterPro" id="IPR001878">
    <property type="entry name" value="Znf_CCHC"/>
</dbReference>
<dbReference type="Proteomes" id="UP000619265">
    <property type="component" value="Unassembled WGS sequence"/>
</dbReference>
<reference evidence="3" key="2">
    <citation type="submission" date="2020-03" db="EMBL/GenBank/DDBJ databases">
        <title>Walnut 2.0.</title>
        <authorList>
            <person name="Marrano A."/>
            <person name="Britton M."/>
            <person name="Zimin A.V."/>
            <person name="Zaini P.A."/>
            <person name="Workman R."/>
            <person name="Puiu D."/>
            <person name="Bianco L."/>
            <person name="Allen B.J."/>
            <person name="Troggio M."/>
            <person name="Leslie C.A."/>
            <person name="Timp W."/>
            <person name="Dendekar A."/>
            <person name="Salzberg S.L."/>
            <person name="Neale D.B."/>
        </authorList>
    </citation>
    <scope>NUCLEOTIDE SEQUENCE</scope>
    <source>
        <tissue evidence="3">Leaves</tissue>
    </source>
</reference>
<name>A0A834D5Y2_JUGRE</name>
<evidence type="ECO:0000313" key="4">
    <source>
        <dbReference type="Proteomes" id="UP000619265"/>
    </source>
</evidence>
<dbReference type="PANTHER" id="PTHR37610">
    <property type="entry name" value="CCHC-TYPE DOMAIN-CONTAINING PROTEIN"/>
    <property type="match status" value="1"/>
</dbReference>
<keyword evidence="1" id="KW-0863">Zinc-finger</keyword>
<dbReference type="Pfam" id="PF14223">
    <property type="entry name" value="Retrotran_gag_2"/>
    <property type="match status" value="1"/>
</dbReference>
<dbReference type="Gramene" id="Jr03_18190_p1">
    <property type="protein sequence ID" value="cds.Jr03_18190_p1"/>
    <property type="gene ID" value="Jr03_18190"/>
</dbReference>
<dbReference type="PROSITE" id="PS50158">
    <property type="entry name" value="ZF_CCHC"/>
    <property type="match status" value="1"/>
</dbReference>
<evidence type="ECO:0000256" key="1">
    <source>
        <dbReference type="PROSITE-ProRule" id="PRU00047"/>
    </source>
</evidence>
<dbReference type="Pfam" id="PF14244">
    <property type="entry name" value="Retrotran_gag_3"/>
    <property type="match status" value="1"/>
</dbReference>
<organism evidence="3 4">
    <name type="scientific">Juglans regia</name>
    <name type="common">English walnut</name>
    <dbReference type="NCBI Taxonomy" id="51240"/>
    <lineage>
        <taxon>Eukaryota</taxon>
        <taxon>Viridiplantae</taxon>
        <taxon>Streptophyta</taxon>
        <taxon>Embryophyta</taxon>
        <taxon>Tracheophyta</taxon>
        <taxon>Spermatophyta</taxon>
        <taxon>Magnoliopsida</taxon>
        <taxon>eudicotyledons</taxon>
        <taxon>Gunneridae</taxon>
        <taxon>Pentapetalae</taxon>
        <taxon>rosids</taxon>
        <taxon>fabids</taxon>
        <taxon>Fagales</taxon>
        <taxon>Juglandaceae</taxon>
        <taxon>Juglans</taxon>
    </lineage>
</organism>
<dbReference type="GO" id="GO:0003676">
    <property type="term" value="F:nucleic acid binding"/>
    <property type="evidence" value="ECO:0007669"/>
    <property type="project" value="InterPro"/>
</dbReference>
<proteinExistence type="predicted"/>
<reference evidence="3" key="1">
    <citation type="submission" date="2015-10" db="EMBL/GenBank/DDBJ databases">
        <authorList>
            <person name="Martinez-Garcia P.J."/>
            <person name="Crepeau M.W."/>
            <person name="Puiu D."/>
            <person name="Gonzalez-Ibeas D."/>
            <person name="Whalen J."/>
            <person name="Stevens K."/>
            <person name="Paul R."/>
            <person name="Butterfield T."/>
            <person name="Britton M."/>
            <person name="Reagan R."/>
            <person name="Chakraborty S."/>
            <person name="Walawage S.L."/>
            <person name="Vasquez-Gross H.A."/>
            <person name="Cardeno C."/>
            <person name="Famula R."/>
            <person name="Pratt K."/>
            <person name="Kuruganti S."/>
            <person name="Aradhya M.K."/>
            <person name="Leslie C.A."/>
            <person name="Dandekar A.M."/>
            <person name="Salzberg S.L."/>
            <person name="Wegrzyn J.L."/>
            <person name="Langley C.H."/>
            <person name="Neale D.B."/>
        </authorList>
    </citation>
    <scope>NUCLEOTIDE SEQUENCE</scope>
    <source>
        <tissue evidence="3">Leaves</tissue>
    </source>
</reference>
<dbReference type="GO" id="GO:0008270">
    <property type="term" value="F:zinc ion binding"/>
    <property type="evidence" value="ECO:0007669"/>
    <property type="project" value="UniProtKB-KW"/>
</dbReference>
<dbReference type="AlphaFoldDB" id="A0A834D5Y2"/>
<accession>A0A834D5Y2</accession>
<dbReference type="PANTHER" id="PTHR37610:SF94">
    <property type="entry name" value="RETROTRANSPOSON COPIA-LIKE N-TERMINAL DOMAIN-CONTAINING PROTEIN"/>
    <property type="match status" value="1"/>
</dbReference>
<dbReference type="EMBL" id="LIHL02000003">
    <property type="protein sequence ID" value="KAF5475506.1"/>
    <property type="molecule type" value="Genomic_DNA"/>
</dbReference>
<keyword evidence="1" id="KW-0479">Metal-binding</keyword>
<sequence length="314" mass="35183">MASSSSSSSSSTEYPNSHFFFQHSNNANTIIVSPLLTGSNYISWSRYFILSISIKNKLGLLDGTISSPDLVDPSYVSWLRCNNILLAWILNSISKDIASNVFFMTSAKQVWDKLKERFAQPDEAWIYHLQHKLSGIVQGHLSVSDYITQLNAIWEELHSYRPLPCCSCGLCTCDALKNIGEVQQRNYVFKFLMGLNDNYDAVRGQIILLSPLPSLDKTFSLILQEERQRQARNIAVPTIEPSALLAYQNLLKKKEKTDLVCGHCGKMGHTKEKCYKQIGFPPTFKFTKSKFGNGFGKPVAHSANQVALDGSIVD</sequence>
<feature type="domain" description="CCHC-type" evidence="2">
    <location>
        <begin position="261"/>
        <end position="274"/>
    </location>
</feature>
<protein>
    <recommendedName>
        <fullName evidence="2">CCHC-type domain-containing protein</fullName>
    </recommendedName>
</protein>
<evidence type="ECO:0000313" key="3">
    <source>
        <dbReference type="EMBL" id="KAF5475506.1"/>
    </source>
</evidence>
<comment type="caution">
    <text evidence="3">The sequence shown here is derived from an EMBL/GenBank/DDBJ whole genome shotgun (WGS) entry which is preliminary data.</text>
</comment>
<dbReference type="InterPro" id="IPR029472">
    <property type="entry name" value="Copia-like_N"/>
</dbReference>